<dbReference type="EMBL" id="WOFH01000001">
    <property type="protein sequence ID" value="MUN35429.1"/>
    <property type="molecule type" value="Genomic_DNA"/>
</dbReference>
<dbReference type="PANTHER" id="PTHR20930:SF0">
    <property type="entry name" value="PROTEIN ILRUN"/>
    <property type="match status" value="1"/>
</dbReference>
<feature type="domain" description="Nbr1 FW" evidence="3">
    <location>
        <begin position="211"/>
        <end position="302"/>
    </location>
</feature>
<feature type="compositionally biased region" description="Basic and acidic residues" evidence="1">
    <location>
        <begin position="74"/>
        <end position="83"/>
    </location>
</feature>
<name>A0A7K1KTD0_9ACTN</name>
<feature type="region of interest" description="Disordered" evidence="1">
    <location>
        <begin position="1"/>
        <end position="23"/>
    </location>
</feature>
<accession>A0A7K1KTD0</accession>
<dbReference type="PANTHER" id="PTHR20930">
    <property type="entry name" value="OVARIAN CARCINOMA ANTIGEN CA125-RELATED"/>
    <property type="match status" value="1"/>
</dbReference>
<evidence type="ECO:0000313" key="4">
    <source>
        <dbReference type="EMBL" id="MUN35429.1"/>
    </source>
</evidence>
<organism evidence="4 5">
    <name type="scientific">Actinomadura litoris</name>
    <dbReference type="NCBI Taxonomy" id="2678616"/>
    <lineage>
        <taxon>Bacteria</taxon>
        <taxon>Bacillati</taxon>
        <taxon>Actinomycetota</taxon>
        <taxon>Actinomycetes</taxon>
        <taxon>Streptosporangiales</taxon>
        <taxon>Thermomonosporaceae</taxon>
        <taxon>Actinomadura</taxon>
    </lineage>
</organism>
<comment type="caution">
    <text evidence="4">The sequence shown here is derived from an EMBL/GenBank/DDBJ whole genome shotgun (WGS) entry which is preliminary data.</text>
</comment>
<dbReference type="Proteomes" id="UP000432015">
    <property type="component" value="Unassembled WGS sequence"/>
</dbReference>
<feature type="region of interest" description="Disordered" evidence="1">
    <location>
        <begin position="46"/>
        <end position="89"/>
    </location>
</feature>
<protein>
    <recommendedName>
        <fullName evidence="3">Nbr1 FW domain-containing protein</fullName>
    </recommendedName>
</protein>
<proteinExistence type="predicted"/>
<keyword evidence="2" id="KW-0812">Transmembrane</keyword>
<dbReference type="Pfam" id="PF16158">
    <property type="entry name" value="N_BRCA1_IG"/>
    <property type="match status" value="1"/>
</dbReference>
<dbReference type="AlphaFoldDB" id="A0A7K1KTD0"/>
<feature type="compositionally biased region" description="Polar residues" evidence="1">
    <location>
        <begin position="49"/>
        <end position="60"/>
    </location>
</feature>
<feature type="region of interest" description="Disordered" evidence="1">
    <location>
        <begin position="159"/>
        <end position="178"/>
    </location>
</feature>
<dbReference type="GO" id="GO:0005975">
    <property type="term" value="P:carbohydrate metabolic process"/>
    <property type="evidence" value="ECO:0007669"/>
    <property type="project" value="UniProtKB-ARBA"/>
</dbReference>
<dbReference type="InterPro" id="IPR013783">
    <property type="entry name" value="Ig-like_fold"/>
</dbReference>
<dbReference type="Gene3D" id="2.60.40.10">
    <property type="entry name" value="Immunoglobulins"/>
    <property type="match status" value="1"/>
</dbReference>
<keyword evidence="2" id="KW-1133">Transmembrane helix</keyword>
<evidence type="ECO:0000256" key="2">
    <source>
        <dbReference type="SAM" id="Phobius"/>
    </source>
</evidence>
<evidence type="ECO:0000259" key="3">
    <source>
        <dbReference type="Pfam" id="PF16158"/>
    </source>
</evidence>
<reference evidence="4 5" key="1">
    <citation type="submission" date="2019-11" db="EMBL/GenBank/DDBJ databases">
        <authorList>
            <person name="Cao P."/>
        </authorList>
    </citation>
    <scope>NUCLEOTIDE SEQUENCE [LARGE SCALE GENOMIC DNA]</scope>
    <source>
        <strain evidence="4 5">NEAU-AAG5</strain>
    </source>
</reference>
<evidence type="ECO:0000313" key="5">
    <source>
        <dbReference type="Proteomes" id="UP000432015"/>
    </source>
</evidence>
<dbReference type="CDD" id="cd14947">
    <property type="entry name" value="NBR1_like"/>
    <property type="match status" value="1"/>
</dbReference>
<sequence>MSGRSGAISHTTLHEATKGNRLPSWGTTVEFVKACGADPATYRARWEEANSTVRSVSTRPKTADAEDEPAADAPDERPPDERATLTTDVAKRPAVHIALGPGLSRTVSAAVPPPPAEILGIVPPPRPAPAGRRRRPVVIVLAVAVVGVGAAVAIAISGHRASGPDEDGGEPPGTLSKAALTPADCPVHVSNPAPAPPAHNGDAAVFIADVTLPDCARVAPGKTVTKIWRLKNAGTVPWEGYSLHRLDLPQQADQCQTISDVPIDDTRPGKEVDIRTDITTPRKPGLCYVRFKLVDAGGKVAFPGNRPVNFQVIVEEGALAPRPGGRAGEPGPGGLRISGQGDPAVVRLEDAGVA</sequence>
<evidence type="ECO:0000256" key="1">
    <source>
        <dbReference type="SAM" id="MobiDB-lite"/>
    </source>
</evidence>
<feature type="region of interest" description="Disordered" evidence="1">
    <location>
        <begin position="321"/>
        <end position="342"/>
    </location>
</feature>
<feature type="transmembrane region" description="Helical" evidence="2">
    <location>
        <begin position="136"/>
        <end position="156"/>
    </location>
</feature>
<feature type="compositionally biased region" description="Gly residues" evidence="1">
    <location>
        <begin position="325"/>
        <end position="336"/>
    </location>
</feature>
<keyword evidence="5" id="KW-1185">Reference proteome</keyword>
<dbReference type="RefSeq" id="WP_156214378.1">
    <property type="nucleotide sequence ID" value="NZ_WOFH01000001.1"/>
</dbReference>
<keyword evidence="2" id="KW-0472">Membrane</keyword>
<gene>
    <name evidence="4" type="ORF">GNZ18_02270</name>
</gene>
<dbReference type="InterPro" id="IPR032350">
    <property type="entry name" value="Nbr1_FW"/>
</dbReference>